<dbReference type="Proteomes" id="UP000184010">
    <property type="component" value="Unassembled WGS sequence"/>
</dbReference>
<evidence type="ECO:0000256" key="1">
    <source>
        <dbReference type="SAM" id="Phobius"/>
    </source>
</evidence>
<dbReference type="EMBL" id="FRDN01000020">
    <property type="protein sequence ID" value="SHN87561.1"/>
    <property type="molecule type" value="Genomic_DNA"/>
</dbReference>
<keyword evidence="1" id="KW-1133">Transmembrane helix</keyword>
<sequence>MNGKFNLWYILVGIAFIVAGTYKIVLGSFTSGLIWIVIGVLFGILSRYSNHNEGSKDKNKKKK</sequence>
<gene>
    <name evidence="2" type="ORF">SAMN02745215_04908</name>
</gene>
<protein>
    <submittedName>
        <fullName evidence="2">Uncharacterized protein</fullName>
    </submittedName>
</protein>
<accession>A0A1M7UX04</accession>
<feature type="transmembrane region" description="Helical" evidence="1">
    <location>
        <begin position="7"/>
        <end position="26"/>
    </location>
</feature>
<evidence type="ECO:0000313" key="2">
    <source>
        <dbReference type="EMBL" id="SHN87561.1"/>
    </source>
</evidence>
<keyword evidence="1" id="KW-0812">Transmembrane</keyword>
<proteinExistence type="predicted"/>
<reference evidence="3" key="1">
    <citation type="submission" date="2016-12" db="EMBL/GenBank/DDBJ databases">
        <authorList>
            <person name="Varghese N."/>
            <person name="Submissions S."/>
        </authorList>
    </citation>
    <scope>NUCLEOTIDE SEQUENCE [LARGE SCALE GENOMIC DNA]</scope>
    <source>
        <strain evidence="3">DSM 11544</strain>
    </source>
</reference>
<dbReference type="AlphaFoldDB" id="A0A1M7UX04"/>
<organism evidence="2 3">
    <name type="scientific">Desulfitobacterium chlororespirans DSM 11544</name>
    <dbReference type="NCBI Taxonomy" id="1121395"/>
    <lineage>
        <taxon>Bacteria</taxon>
        <taxon>Bacillati</taxon>
        <taxon>Bacillota</taxon>
        <taxon>Clostridia</taxon>
        <taxon>Eubacteriales</taxon>
        <taxon>Desulfitobacteriaceae</taxon>
        <taxon>Desulfitobacterium</taxon>
    </lineage>
</organism>
<keyword evidence="3" id="KW-1185">Reference proteome</keyword>
<feature type="transmembrane region" description="Helical" evidence="1">
    <location>
        <begin position="32"/>
        <end position="50"/>
    </location>
</feature>
<keyword evidence="1" id="KW-0472">Membrane</keyword>
<name>A0A1M7UX04_9FIRM</name>
<evidence type="ECO:0000313" key="3">
    <source>
        <dbReference type="Proteomes" id="UP000184010"/>
    </source>
</evidence>